<gene>
    <name evidence="3" type="ORF">GNI_220330</name>
</gene>
<sequence length="395" mass="45677">MPMGATNAPKHFHAVMGKILAKLPFANDIRYYQDDIFISATNTKQLRQRYQKTIDYLIKRNFQVNKLKSQLNCTDLLGYTLNNHQLSIPDQKWKRIEELLHSNNLDLIKRAAQTLSYYKHTLTDSQQFTIRKLLTNKVKDSDILTIYTKALADKPRKTFYASAGEPLKLYLDSSNTAAGLILRQADNTLLTASIPLPAVHNYANSNEAQGAYMLTKKYLNQIKDYTKTAKTDLQVFTDNALLAKALTSPLKIDPITETIYYARKLRILLDSIKMTKTTYHYIQGSLNPADKPSRTRLKTQDRKKNTIHAKQLYRKISAHNTPSYTLYRTQNARTQFRPQLPIPDRTRSRSDLDLDLEEIPEKSRKRRIISETTTMTEPTQISETDIKRRRLPTYD</sequence>
<dbReference type="OrthoDB" id="492601at2759"/>
<dbReference type="AlphaFoldDB" id="A0A023AWM0"/>
<protein>
    <submittedName>
        <fullName evidence="3">RNA-directed DNA polymerase</fullName>
    </submittedName>
</protein>
<dbReference type="GO" id="GO:0003964">
    <property type="term" value="F:RNA-directed DNA polymerase activity"/>
    <property type="evidence" value="ECO:0007669"/>
    <property type="project" value="UniProtKB-KW"/>
</dbReference>
<dbReference type="InterPro" id="IPR043128">
    <property type="entry name" value="Rev_trsase/Diguanyl_cyclase"/>
</dbReference>
<keyword evidence="3" id="KW-0808">Transferase</keyword>
<dbReference type="Proteomes" id="UP000019763">
    <property type="component" value="Unassembled WGS sequence"/>
</dbReference>
<proteinExistence type="predicted"/>
<comment type="caution">
    <text evidence="3">The sequence shown here is derived from an EMBL/GenBank/DDBJ whole genome shotgun (WGS) entry which is preliminary data.</text>
</comment>
<name>A0A023AWM0_GRENI</name>
<accession>A0A023AWM0</accession>
<feature type="region of interest" description="Disordered" evidence="1">
    <location>
        <begin position="285"/>
        <end position="304"/>
    </location>
</feature>
<dbReference type="InterPro" id="IPR051320">
    <property type="entry name" value="Viral_Replic_Matur_Polypro"/>
</dbReference>
<keyword evidence="3" id="KW-0548">Nucleotidyltransferase</keyword>
<dbReference type="PANTHER" id="PTHR33064">
    <property type="entry name" value="POL PROTEIN"/>
    <property type="match status" value="1"/>
</dbReference>
<keyword evidence="3" id="KW-0695">RNA-directed DNA polymerase</keyword>
<feature type="compositionally biased region" description="Polar residues" evidence="1">
    <location>
        <begin position="370"/>
        <end position="383"/>
    </location>
</feature>
<dbReference type="SUPFAM" id="SSF56672">
    <property type="entry name" value="DNA/RNA polymerases"/>
    <property type="match status" value="1"/>
</dbReference>
<evidence type="ECO:0000313" key="3">
    <source>
        <dbReference type="EMBL" id="EZG42823.1"/>
    </source>
</evidence>
<feature type="domain" description="Reverse transcriptase" evidence="2">
    <location>
        <begin position="1"/>
        <end position="88"/>
    </location>
</feature>
<dbReference type="EMBL" id="AFNH02001743">
    <property type="protein sequence ID" value="EZG42823.1"/>
    <property type="molecule type" value="Genomic_DNA"/>
</dbReference>
<dbReference type="PANTHER" id="PTHR33064:SF37">
    <property type="entry name" value="RIBONUCLEASE H"/>
    <property type="match status" value="1"/>
</dbReference>
<dbReference type="Pfam" id="PF00078">
    <property type="entry name" value="RVT_1"/>
    <property type="match status" value="1"/>
</dbReference>
<reference evidence="3" key="1">
    <citation type="submission" date="2013-12" db="EMBL/GenBank/DDBJ databases">
        <authorList>
            <person name="Omoto C.K."/>
            <person name="Sibley D."/>
            <person name="Venepally P."/>
            <person name="Hadjithomas M."/>
            <person name="Karamycheva S."/>
            <person name="Brunk B."/>
            <person name="Roos D."/>
            <person name="Caler E."/>
            <person name="Lorenzi H."/>
        </authorList>
    </citation>
    <scope>NUCLEOTIDE SEQUENCE</scope>
</reference>
<evidence type="ECO:0000256" key="1">
    <source>
        <dbReference type="SAM" id="MobiDB-lite"/>
    </source>
</evidence>
<feature type="region of interest" description="Disordered" evidence="1">
    <location>
        <begin position="334"/>
        <end position="395"/>
    </location>
</feature>
<dbReference type="Gene3D" id="3.30.70.270">
    <property type="match status" value="1"/>
</dbReference>
<evidence type="ECO:0000259" key="2">
    <source>
        <dbReference type="PROSITE" id="PS50878"/>
    </source>
</evidence>
<dbReference type="RefSeq" id="XP_011133898.1">
    <property type="nucleotide sequence ID" value="XM_011135596.1"/>
</dbReference>
<keyword evidence="4" id="KW-1185">Reference proteome</keyword>
<organism evidence="3 4">
    <name type="scientific">Gregarina niphandrodes</name>
    <name type="common">Septate eugregarine</name>
    <dbReference type="NCBI Taxonomy" id="110365"/>
    <lineage>
        <taxon>Eukaryota</taxon>
        <taxon>Sar</taxon>
        <taxon>Alveolata</taxon>
        <taxon>Apicomplexa</taxon>
        <taxon>Conoidasida</taxon>
        <taxon>Gregarinasina</taxon>
        <taxon>Eugregarinorida</taxon>
        <taxon>Gregarinidae</taxon>
        <taxon>Gregarina</taxon>
    </lineage>
</organism>
<dbReference type="InterPro" id="IPR000477">
    <property type="entry name" value="RT_dom"/>
</dbReference>
<dbReference type="GeneID" id="22916604"/>
<evidence type="ECO:0000313" key="4">
    <source>
        <dbReference type="Proteomes" id="UP000019763"/>
    </source>
</evidence>
<dbReference type="PROSITE" id="PS50878">
    <property type="entry name" value="RT_POL"/>
    <property type="match status" value="1"/>
</dbReference>
<dbReference type="VEuPathDB" id="CryptoDB:GNI_220330"/>
<dbReference type="InterPro" id="IPR043502">
    <property type="entry name" value="DNA/RNA_pol_sf"/>
</dbReference>